<dbReference type="EMBL" id="BK015394">
    <property type="protein sequence ID" value="DAE04760.1"/>
    <property type="molecule type" value="Genomic_DNA"/>
</dbReference>
<evidence type="ECO:0000313" key="1">
    <source>
        <dbReference type="EMBL" id="DAE04760.1"/>
    </source>
</evidence>
<name>A0A8S5PDK8_9CAUD</name>
<sequence>MKDKERYEDHLKELVSEFLNSKRREWMYIGDRYYSVDNDIKKRKMERIVNGKKVKEENKANNRLAHASYKNMVDEKVAYIFAKEYTLDCKDKAYLKSVQDVLGKRFKHFLMRSGYAASNHGISWWHPYVDEQGKFKIMLVPASKCLPEWTDNNHEELKAMHYIYDTVYYDGGVKKYRTHVETWTADGYICRVRDGEDYILDMAKNVDDAGNTVVHFKNGKEWCSWGKVPWIPVKNNDIELPDIKFVKSLIDNYDKSRSEAANYVEETKNLIFILKGYKGDNLEKFLSDINEKRALVLDADDEDDNSGVTTLTPTMDITALREHYEQLKRDIIDSGQGVIKDLDKFGSAPSGVALKFMYSGLDLKADAMVMHVTFAFEDLLYFIDSFLDAKHTEEINITFNLDMKINETEKINNLNASSANISQNTYLANHPYVDDVEREKELMESEGHLFQDRVPLGAEDGKE</sequence>
<accession>A0A8S5PDK8</accession>
<reference evidence="1" key="1">
    <citation type="journal article" date="2021" name="Proc. Natl. Acad. Sci. U.S.A.">
        <title>A Catalog of Tens of Thousands of Viruses from Human Metagenomes Reveals Hidden Associations with Chronic Diseases.</title>
        <authorList>
            <person name="Tisza M.J."/>
            <person name="Buck C.B."/>
        </authorList>
    </citation>
    <scope>NUCLEOTIDE SEQUENCE</scope>
    <source>
        <strain evidence="1">Ctorp6</strain>
    </source>
</reference>
<proteinExistence type="predicted"/>
<organism evidence="1">
    <name type="scientific">Siphoviridae sp. ctorp6</name>
    <dbReference type="NCBI Taxonomy" id="2825673"/>
    <lineage>
        <taxon>Viruses</taxon>
        <taxon>Duplodnaviria</taxon>
        <taxon>Heunggongvirae</taxon>
        <taxon>Uroviricota</taxon>
        <taxon>Caudoviricetes</taxon>
    </lineage>
</organism>
<dbReference type="InterPro" id="IPR021145">
    <property type="entry name" value="Portal_protein_SPP1_Gp6-like"/>
</dbReference>
<dbReference type="Pfam" id="PF05133">
    <property type="entry name" value="SPP1_portal"/>
    <property type="match status" value="1"/>
</dbReference>
<protein>
    <submittedName>
        <fullName evidence="1">PORTAL PROTEIN</fullName>
    </submittedName>
</protein>